<dbReference type="PANTHER" id="PTHR23522">
    <property type="entry name" value="BLL5896 PROTEIN"/>
    <property type="match status" value="1"/>
</dbReference>
<comment type="subcellular location">
    <subcellularLocation>
        <location evidence="1">Cell inner membrane</location>
        <topology evidence="1">Multi-pass membrane protein</topology>
    </subcellularLocation>
</comment>
<evidence type="ECO:0000313" key="10">
    <source>
        <dbReference type="EMBL" id="GEM01519.1"/>
    </source>
</evidence>
<dbReference type="PIRSF" id="PIRSF004925">
    <property type="entry name" value="HcaT"/>
    <property type="match status" value="1"/>
</dbReference>
<reference evidence="11 12" key="1">
    <citation type="submission" date="2016-10" db="EMBL/GenBank/DDBJ databases">
        <authorList>
            <person name="de Groot N.N."/>
        </authorList>
    </citation>
    <scope>NUCLEOTIDE SEQUENCE [LARGE SCALE GENOMIC DNA]</scope>
    <source>
        <strain evidence="11 12">DSM 17073</strain>
    </source>
</reference>
<gene>
    <name evidence="10" type="ORF">HHA03_10510</name>
    <name evidence="11" type="ORF">SAMN05421839_11245</name>
</gene>
<evidence type="ECO:0000256" key="8">
    <source>
        <dbReference type="SAM" id="Phobius"/>
    </source>
</evidence>
<dbReference type="RefSeq" id="WP_089831435.1">
    <property type="nucleotide sequence ID" value="NZ_BJWI01000011.1"/>
</dbReference>
<feature type="transmembrane region" description="Helical" evidence="8">
    <location>
        <begin position="236"/>
        <end position="255"/>
    </location>
</feature>
<evidence type="ECO:0000313" key="13">
    <source>
        <dbReference type="Proteomes" id="UP000321547"/>
    </source>
</evidence>
<dbReference type="Proteomes" id="UP000321547">
    <property type="component" value="Unassembled WGS sequence"/>
</dbReference>
<feature type="transmembrane region" description="Helical" evidence="8">
    <location>
        <begin position="12"/>
        <end position="36"/>
    </location>
</feature>
<dbReference type="GO" id="GO:0015528">
    <property type="term" value="F:lactose:proton symporter activity"/>
    <property type="evidence" value="ECO:0007669"/>
    <property type="project" value="TreeGrafter"/>
</dbReference>
<dbReference type="InterPro" id="IPR036259">
    <property type="entry name" value="MFS_trans_sf"/>
</dbReference>
<dbReference type="AlphaFoldDB" id="A0A1I5P2G6"/>
<proteinExistence type="predicted"/>
<keyword evidence="2" id="KW-0813">Transport</keyword>
<feature type="transmembrane region" description="Helical" evidence="8">
    <location>
        <begin position="42"/>
        <end position="61"/>
    </location>
</feature>
<keyword evidence="7 8" id="KW-0472">Membrane</keyword>
<accession>A0A1I5P2G6</accession>
<feature type="transmembrane region" description="Helical" evidence="8">
    <location>
        <begin position="97"/>
        <end position="119"/>
    </location>
</feature>
<dbReference type="GO" id="GO:0030395">
    <property type="term" value="F:lactose binding"/>
    <property type="evidence" value="ECO:0007669"/>
    <property type="project" value="TreeGrafter"/>
</dbReference>
<keyword evidence="3" id="KW-1003">Cell membrane</keyword>
<dbReference type="Proteomes" id="UP000242243">
    <property type="component" value="Unassembled WGS sequence"/>
</dbReference>
<keyword evidence="6 8" id="KW-1133">Transmembrane helix</keyword>
<dbReference type="InterPro" id="IPR024989">
    <property type="entry name" value="MFS_assoc_dom"/>
</dbReference>
<feature type="transmembrane region" description="Helical" evidence="8">
    <location>
        <begin position="157"/>
        <end position="175"/>
    </location>
</feature>
<keyword evidence="5 8" id="KW-0812">Transmembrane</keyword>
<protein>
    <submittedName>
        <fullName evidence="10">MFS transporter</fullName>
    </submittedName>
</protein>
<feature type="transmembrane region" description="Helical" evidence="8">
    <location>
        <begin position="288"/>
        <end position="307"/>
    </location>
</feature>
<sequence>MTHKESLVPLKMMLFSFHAANTMVISFLPLLLAYRGLSEQEIGWVLAVGPTVSIISQPLFGYISDKFQTVKKVLLVATLGLIISSFFFFQMEVLGVLLFSAVFFYFFSSTISPLADSLAQRRAKALNVPFGSIRTWGSIGFAISSLVIGQYVDWVGIQYLFIPYVMMTIILLLLTTRLKDVKVNTKPINFRDVGKLLKNKQFISFLLVMFLVTITHRTNDSFIGLYIRQIGGRDNLVGLAWFLGVFSEAMVFMFAGKWFKKFHPLIFMIIAAWLYTLRWLVYGIVADPYVLVVMQVFHGLSFGVFYVASFDYVSHLIPEHMQATGHLIYMSVFFGFSGIIGSLGGGYVLEVLGGQTLYIAMGIMTIVGSLLIGGYHWFYKNSY</sequence>
<feature type="transmembrane region" description="Helical" evidence="8">
    <location>
        <begin position="355"/>
        <end position="378"/>
    </location>
</feature>
<evidence type="ECO:0000256" key="4">
    <source>
        <dbReference type="ARBA" id="ARBA00022519"/>
    </source>
</evidence>
<reference evidence="10 13" key="2">
    <citation type="submission" date="2019-07" db="EMBL/GenBank/DDBJ databases">
        <title>Whole genome shotgun sequence of Halolactibacillus halophilus NBRC 100868.</title>
        <authorList>
            <person name="Hosoyama A."/>
            <person name="Uohara A."/>
            <person name="Ohji S."/>
            <person name="Ichikawa N."/>
        </authorList>
    </citation>
    <scope>NUCLEOTIDE SEQUENCE [LARGE SCALE GENOMIC DNA]</scope>
    <source>
        <strain evidence="10 13">NBRC 100868</strain>
    </source>
</reference>
<evidence type="ECO:0000313" key="11">
    <source>
        <dbReference type="EMBL" id="SFP28245.1"/>
    </source>
</evidence>
<dbReference type="PANTHER" id="PTHR23522:SF10">
    <property type="entry name" value="3-PHENYLPROPIONIC ACID TRANSPORTER-RELATED"/>
    <property type="match status" value="1"/>
</dbReference>
<organism evidence="11 12">
    <name type="scientific">Halolactibacillus halophilus</name>
    <dbReference type="NCBI Taxonomy" id="306540"/>
    <lineage>
        <taxon>Bacteria</taxon>
        <taxon>Bacillati</taxon>
        <taxon>Bacillota</taxon>
        <taxon>Bacilli</taxon>
        <taxon>Bacillales</taxon>
        <taxon>Bacillaceae</taxon>
        <taxon>Halolactibacillus</taxon>
    </lineage>
</organism>
<dbReference type="Gene3D" id="1.20.1250.20">
    <property type="entry name" value="MFS general substrate transporter like domains"/>
    <property type="match status" value="2"/>
</dbReference>
<feature type="transmembrane region" description="Helical" evidence="8">
    <location>
        <begin position="262"/>
        <end position="282"/>
    </location>
</feature>
<dbReference type="EMBL" id="FOXC01000012">
    <property type="protein sequence ID" value="SFP28245.1"/>
    <property type="molecule type" value="Genomic_DNA"/>
</dbReference>
<evidence type="ECO:0000313" key="12">
    <source>
        <dbReference type="Proteomes" id="UP000242243"/>
    </source>
</evidence>
<feature type="transmembrane region" description="Helical" evidence="8">
    <location>
        <begin position="73"/>
        <end position="91"/>
    </location>
</feature>
<dbReference type="STRING" id="306540.SAMN05421839_11245"/>
<evidence type="ECO:0000256" key="1">
    <source>
        <dbReference type="ARBA" id="ARBA00004429"/>
    </source>
</evidence>
<dbReference type="Pfam" id="PF12832">
    <property type="entry name" value="MFS_1_like"/>
    <property type="match status" value="1"/>
</dbReference>
<keyword evidence="13" id="KW-1185">Reference proteome</keyword>
<evidence type="ECO:0000256" key="2">
    <source>
        <dbReference type="ARBA" id="ARBA00022448"/>
    </source>
</evidence>
<evidence type="ECO:0000256" key="7">
    <source>
        <dbReference type="ARBA" id="ARBA00023136"/>
    </source>
</evidence>
<dbReference type="GO" id="GO:0005886">
    <property type="term" value="C:plasma membrane"/>
    <property type="evidence" value="ECO:0007669"/>
    <property type="project" value="UniProtKB-SubCell"/>
</dbReference>
<dbReference type="SUPFAM" id="SSF103473">
    <property type="entry name" value="MFS general substrate transporter"/>
    <property type="match status" value="1"/>
</dbReference>
<evidence type="ECO:0000256" key="6">
    <source>
        <dbReference type="ARBA" id="ARBA00022989"/>
    </source>
</evidence>
<dbReference type="InterPro" id="IPR026032">
    <property type="entry name" value="HcaT-like"/>
</dbReference>
<dbReference type="EMBL" id="BJWI01000011">
    <property type="protein sequence ID" value="GEM01519.1"/>
    <property type="molecule type" value="Genomic_DNA"/>
</dbReference>
<keyword evidence="4" id="KW-0997">Cell inner membrane</keyword>
<evidence type="ECO:0000256" key="5">
    <source>
        <dbReference type="ARBA" id="ARBA00022692"/>
    </source>
</evidence>
<dbReference type="PROSITE" id="PS50850">
    <property type="entry name" value="MFS"/>
    <property type="match status" value="1"/>
</dbReference>
<evidence type="ECO:0000256" key="3">
    <source>
        <dbReference type="ARBA" id="ARBA00022475"/>
    </source>
</evidence>
<name>A0A1I5P2G6_9BACI</name>
<dbReference type="InterPro" id="IPR020846">
    <property type="entry name" value="MFS_dom"/>
</dbReference>
<evidence type="ECO:0000259" key="9">
    <source>
        <dbReference type="PROSITE" id="PS50850"/>
    </source>
</evidence>
<feature type="transmembrane region" description="Helical" evidence="8">
    <location>
        <begin position="327"/>
        <end position="349"/>
    </location>
</feature>
<feature type="domain" description="Major facilitator superfamily (MFS) profile" evidence="9">
    <location>
        <begin position="201"/>
        <end position="383"/>
    </location>
</feature>
<feature type="transmembrane region" description="Helical" evidence="8">
    <location>
        <begin position="131"/>
        <end position="151"/>
    </location>
</feature>
<dbReference type="OrthoDB" id="1650886at2"/>